<dbReference type="EMBL" id="BLLF01004730">
    <property type="protein sequence ID" value="GFH30147.1"/>
    <property type="molecule type" value="Genomic_DNA"/>
</dbReference>
<protein>
    <submittedName>
        <fullName evidence="1">Uncharacterized protein</fullName>
    </submittedName>
</protein>
<proteinExistence type="predicted"/>
<organism evidence="1 2">
    <name type="scientific">Haematococcus lacustris</name>
    <name type="common">Green alga</name>
    <name type="synonym">Haematococcus pluvialis</name>
    <dbReference type="NCBI Taxonomy" id="44745"/>
    <lineage>
        <taxon>Eukaryota</taxon>
        <taxon>Viridiplantae</taxon>
        <taxon>Chlorophyta</taxon>
        <taxon>core chlorophytes</taxon>
        <taxon>Chlorophyceae</taxon>
        <taxon>CS clade</taxon>
        <taxon>Chlamydomonadales</taxon>
        <taxon>Haematococcaceae</taxon>
        <taxon>Haematococcus</taxon>
    </lineage>
</organism>
<accession>A0A6A0AE60</accession>
<name>A0A6A0AE60_HAELA</name>
<keyword evidence="2" id="KW-1185">Reference proteome</keyword>
<evidence type="ECO:0000313" key="1">
    <source>
        <dbReference type="EMBL" id="GFH30147.1"/>
    </source>
</evidence>
<dbReference type="Proteomes" id="UP000485058">
    <property type="component" value="Unassembled WGS sequence"/>
</dbReference>
<gene>
    <name evidence="1" type="ORF">HaLaN_28941</name>
</gene>
<sequence length="86" mass="8745">MRAAAVLATSVTAGGLLAGLGYLGYRAGLTLGLAPTLYDKDAAEILKGNEKLFSSKDLALIKTLVALGQGHLFAAWPAPGSADSDK</sequence>
<feature type="non-terminal residue" evidence="1">
    <location>
        <position position="86"/>
    </location>
</feature>
<evidence type="ECO:0000313" key="2">
    <source>
        <dbReference type="Proteomes" id="UP000485058"/>
    </source>
</evidence>
<feature type="non-terminal residue" evidence="1">
    <location>
        <position position="1"/>
    </location>
</feature>
<reference evidence="1 2" key="1">
    <citation type="submission" date="2020-02" db="EMBL/GenBank/DDBJ databases">
        <title>Draft genome sequence of Haematococcus lacustris strain NIES-144.</title>
        <authorList>
            <person name="Morimoto D."/>
            <person name="Nakagawa S."/>
            <person name="Yoshida T."/>
            <person name="Sawayama S."/>
        </authorList>
    </citation>
    <scope>NUCLEOTIDE SEQUENCE [LARGE SCALE GENOMIC DNA]</scope>
    <source>
        <strain evidence="1 2">NIES-144</strain>
    </source>
</reference>
<dbReference type="AlphaFoldDB" id="A0A6A0AE60"/>
<comment type="caution">
    <text evidence="1">The sequence shown here is derived from an EMBL/GenBank/DDBJ whole genome shotgun (WGS) entry which is preliminary data.</text>
</comment>